<accession>A0A6P1ZCU8</accession>
<gene>
    <name evidence="18" type="ORF">DQK91_17725</name>
</gene>
<evidence type="ECO:0000259" key="15">
    <source>
        <dbReference type="PROSITE" id="PS50109"/>
    </source>
</evidence>
<dbReference type="SUPFAM" id="SSF55874">
    <property type="entry name" value="ATPase domain of HSP90 chaperone/DNA topoisomerase II/histidine kinase"/>
    <property type="match status" value="1"/>
</dbReference>
<dbReference type="Gene3D" id="3.30.450.20">
    <property type="entry name" value="PAS domain"/>
    <property type="match status" value="4"/>
</dbReference>
<comment type="catalytic activity">
    <reaction evidence="1">
        <text>ATP + protein L-histidine = ADP + protein N-phospho-L-histidine.</text>
        <dbReference type="EC" id="2.7.13.3"/>
    </reaction>
</comment>
<dbReference type="InterPro" id="IPR033480">
    <property type="entry name" value="sCache_2"/>
</dbReference>
<dbReference type="InterPro" id="IPR003660">
    <property type="entry name" value="HAMP_dom"/>
</dbReference>
<dbReference type="SUPFAM" id="SSF47384">
    <property type="entry name" value="Homodimeric domain of signal transducing histidine kinase"/>
    <property type="match status" value="1"/>
</dbReference>
<dbReference type="RefSeq" id="WP_144306730.1">
    <property type="nucleotide sequence ID" value="NZ_QMIF01000014.1"/>
</dbReference>
<evidence type="ECO:0000256" key="6">
    <source>
        <dbReference type="ARBA" id="ARBA00022679"/>
    </source>
</evidence>
<evidence type="ECO:0000256" key="3">
    <source>
        <dbReference type="ARBA" id="ARBA00012438"/>
    </source>
</evidence>
<dbReference type="PANTHER" id="PTHR43065:SF42">
    <property type="entry name" value="TWO-COMPONENT SENSOR PPRA"/>
    <property type="match status" value="1"/>
</dbReference>
<dbReference type="PROSITE" id="PS50109">
    <property type="entry name" value="HIS_KIN"/>
    <property type="match status" value="1"/>
</dbReference>
<dbReference type="InterPro" id="IPR005467">
    <property type="entry name" value="His_kinase_dom"/>
</dbReference>
<dbReference type="EMBL" id="QMIF01000014">
    <property type="protein sequence ID" value="TVM31773.1"/>
    <property type="molecule type" value="Genomic_DNA"/>
</dbReference>
<evidence type="ECO:0000256" key="4">
    <source>
        <dbReference type="ARBA" id="ARBA00022475"/>
    </source>
</evidence>
<comment type="caution">
    <text evidence="18">The sequence shown here is derived from an EMBL/GenBank/DDBJ whole genome shotgun (WGS) entry which is preliminary data.</text>
</comment>
<dbReference type="InterPro" id="IPR000014">
    <property type="entry name" value="PAS"/>
</dbReference>
<dbReference type="CDD" id="cd12912">
    <property type="entry name" value="PDC2_MCP_like"/>
    <property type="match status" value="2"/>
</dbReference>
<dbReference type="InterPro" id="IPR003594">
    <property type="entry name" value="HATPase_dom"/>
</dbReference>
<dbReference type="Proteomes" id="UP000434052">
    <property type="component" value="Unassembled WGS sequence"/>
</dbReference>
<name>A0A6P1ZCU8_9BACT</name>
<evidence type="ECO:0000256" key="1">
    <source>
        <dbReference type="ARBA" id="ARBA00000085"/>
    </source>
</evidence>
<keyword evidence="13 14" id="KW-0472">Membrane</keyword>
<dbReference type="PANTHER" id="PTHR43065">
    <property type="entry name" value="SENSOR HISTIDINE KINASE"/>
    <property type="match status" value="1"/>
</dbReference>
<dbReference type="SMART" id="SM00388">
    <property type="entry name" value="HisKA"/>
    <property type="match status" value="1"/>
</dbReference>
<dbReference type="Pfam" id="PF13188">
    <property type="entry name" value="PAS_8"/>
    <property type="match status" value="1"/>
</dbReference>
<keyword evidence="9" id="KW-0418">Kinase</keyword>
<dbReference type="Pfam" id="PF02518">
    <property type="entry name" value="HATPase_c"/>
    <property type="match status" value="1"/>
</dbReference>
<dbReference type="AlphaFoldDB" id="A0A6P1ZCU8"/>
<evidence type="ECO:0000313" key="19">
    <source>
        <dbReference type="Proteomes" id="UP000434052"/>
    </source>
</evidence>
<evidence type="ECO:0000256" key="8">
    <source>
        <dbReference type="ARBA" id="ARBA00022741"/>
    </source>
</evidence>
<dbReference type="InterPro" id="IPR036097">
    <property type="entry name" value="HisK_dim/P_sf"/>
</dbReference>
<dbReference type="InterPro" id="IPR035965">
    <property type="entry name" value="PAS-like_dom_sf"/>
</dbReference>
<protein>
    <recommendedName>
        <fullName evidence="3">histidine kinase</fullName>
        <ecNumber evidence="3">2.7.13.3</ecNumber>
    </recommendedName>
</protein>
<dbReference type="SMART" id="SM00387">
    <property type="entry name" value="HATPase_c"/>
    <property type="match status" value="1"/>
</dbReference>
<dbReference type="Gene3D" id="1.10.287.130">
    <property type="match status" value="1"/>
</dbReference>
<dbReference type="OrthoDB" id="5341439at2"/>
<dbReference type="GO" id="GO:0006355">
    <property type="term" value="P:regulation of DNA-templated transcription"/>
    <property type="evidence" value="ECO:0007669"/>
    <property type="project" value="InterPro"/>
</dbReference>
<dbReference type="InterPro" id="IPR004358">
    <property type="entry name" value="Sig_transdc_His_kin-like_C"/>
</dbReference>
<dbReference type="EC" id="2.7.13.3" evidence="3"/>
<feature type="transmembrane region" description="Helical" evidence="14">
    <location>
        <begin position="37"/>
        <end position="57"/>
    </location>
</feature>
<dbReference type="Pfam" id="PF00512">
    <property type="entry name" value="HisKA"/>
    <property type="match status" value="1"/>
</dbReference>
<evidence type="ECO:0000256" key="9">
    <source>
        <dbReference type="ARBA" id="ARBA00022777"/>
    </source>
</evidence>
<dbReference type="InterPro" id="IPR004010">
    <property type="entry name" value="Double_Cache_2"/>
</dbReference>
<feature type="domain" description="Histidine kinase" evidence="15">
    <location>
        <begin position="693"/>
        <end position="940"/>
    </location>
</feature>
<dbReference type="Pfam" id="PF08269">
    <property type="entry name" value="dCache_2"/>
    <property type="match status" value="1"/>
</dbReference>
<dbReference type="InterPro" id="IPR013767">
    <property type="entry name" value="PAS_fold"/>
</dbReference>
<dbReference type="SMART" id="SM00304">
    <property type="entry name" value="HAMP"/>
    <property type="match status" value="1"/>
</dbReference>
<organism evidence="18 19">
    <name type="scientific">Oceanidesulfovibrio marinus</name>
    <dbReference type="NCBI Taxonomy" id="370038"/>
    <lineage>
        <taxon>Bacteria</taxon>
        <taxon>Pseudomonadati</taxon>
        <taxon>Thermodesulfobacteriota</taxon>
        <taxon>Desulfovibrionia</taxon>
        <taxon>Desulfovibrionales</taxon>
        <taxon>Desulfovibrionaceae</taxon>
        <taxon>Oceanidesulfovibrio</taxon>
    </lineage>
</organism>
<dbReference type="GO" id="GO:0000155">
    <property type="term" value="F:phosphorelay sensor kinase activity"/>
    <property type="evidence" value="ECO:0007669"/>
    <property type="project" value="InterPro"/>
</dbReference>
<dbReference type="SMART" id="SM00091">
    <property type="entry name" value="PAS"/>
    <property type="match status" value="2"/>
</dbReference>
<keyword evidence="12" id="KW-0902">Two-component regulatory system</keyword>
<evidence type="ECO:0000256" key="5">
    <source>
        <dbReference type="ARBA" id="ARBA00022553"/>
    </source>
</evidence>
<dbReference type="NCBIfam" id="TIGR00229">
    <property type="entry name" value="sensory_box"/>
    <property type="match status" value="1"/>
</dbReference>
<evidence type="ECO:0000256" key="2">
    <source>
        <dbReference type="ARBA" id="ARBA00004651"/>
    </source>
</evidence>
<dbReference type="InterPro" id="IPR036890">
    <property type="entry name" value="HATPase_C_sf"/>
</dbReference>
<dbReference type="Gene3D" id="6.10.340.10">
    <property type="match status" value="1"/>
</dbReference>
<evidence type="ECO:0000259" key="17">
    <source>
        <dbReference type="PROSITE" id="PS50885"/>
    </source>
</evidence>
<dbReference type="SUPFAM" id="SSF55785">
    <property type="entry name" value="PYP-like sensor domain (PAS domain)"/>
    <property type="match status" value="2"/>
</dbReference>
<dbReference type="SMART" id="SM01049">
    <property type="entry name" value="Cache_2"/>
    <property type="match status" value="1"/>
</dbReference>
<keyword evidence="5" id="KW-0597">Phosphoprotein</keyword>
<evidence type="ECO:0000259" key="16">
    <source>
        <dbReference type="PROSITE" id="PS50112"/>
    </source>
</evidence>
<dbReference type="PROSITE" id="PS50112">
    <property type="entry name" value="PAS"/>
    <property type="match status" value="1"/>
</dbReference>
<dbReference type="Pfam" id="PF00672">
    <property type="entry name" value="HAMP"/>
    <property type="match status" value="1"/>
</dbReference>
<evidence type="ECO:0000256" key="12">
    <source>
        <dbReference type="ARBA" id="ARBA00023012"/>
    </source>
</evidence>
<dbReference type="GO" id="GO:0005886">
    <property type="term" value="C:plasma membrane"/>
    <property type="evidence" value="ECO:0007669"/>
    <property type="project" value="UniProtKB-SubCell"/>
</dbReference>
<dbReference type="Pfam" id="PF00989">
    <property type="entry name" value="PAS"/>
    <property type="match status" value="1"/>
</dbReference>
<feature type="domain" description="PAS" evidence="16">
    <location>
        <begin position="559"/>
        <end position="604"/>
    </location>
</feature>
<keyword evidence="4" id="KW-1003">Cell membrane</keyword>
<dbReference type="PROSITE" id="PS50885">
    <property type="entry name" value="HAMP"/>
    <property type="match status" value="1"/>
</dbReference>
<dbReference type="PRINTS" id="PR00344">
    <property type="entry name" value="BCTRLSENSOR"/>
</dbReference>
<reference evidence="18 19" key="1">
    <citation type="submission" date="2018-06" db="EMBL/GenBank/DDBJ databases">
        <title>Complete genome of Desulfovibrio marinus P48SEP.</title>
        <authorList>
            <person name="Crispim J.S."/>
            <person name="Vidigal P.M.P."/>
            <person name="Silva L.C.F."/>
            <person name="Araujo L.C."/>
            <person name="Laguardia C.N."/>
            <person name="Dias R.S."/>
            <person name="Sousa M.P."/>
            <person name="Paula S.O."/>
            <person name="Silva C."/>
        </authorList>
    </citation>
    <scope>NUCLEOTIDE SEQUENCE [LARGE SCALE GENOMIC DNA]</scope>
    <source>
        <strain evidence="18 19">P48SEP</strain>
    </source>
</reference>
<dbReference type="GO" id="GO:0005524">
    <property type="term" value="F:ATP binding"/>
    <property type="evidence" value="ECO:0007669"/>
    <property type="project" value="UniProtKB-KW"/>
</dbReference>
<evidence type="ECO:0000313" key="18">
    <source>
        <dbReference type="EMBL" id="TVM31773.1"/>
    </source>
</evidence>
<comment type="subcellular location">
    <subcellularLocation>
        <location evidence="2">Cell membrane</location>
        <topology evidence="2">Multi-pass membrane protein</topology>
    </subcellularLocation>
</comment>
<keyword evidence="11 14" id="KW-1133">Transmembrane helix</keyword>
<evidence type="ECO:0000256" key="14">
    <source>
        <dbReference type="SAM" id="Phobius"/>
    </source>
</evidence>
<sequence>MTPSEQPSPPSRASRRHDSFFSSFKHVYSNLRIRTKFFLGAGALIVLGAVVGWRLTFPLMEDMVQRQAVAELENSVTLLANMVDTSLKMSIKNRLRGIAEKNREIAAHFQVQAASGAMTLKEAKERVAEIFSSQRIGKTGYLYVIDSKGEVLFHPKSAVSGENFSHFAFIRDQMMRRMGYVEYMWRNPGETVPRAKALYMTYFEPWDWIISVSTYREEFASLISAQDFREDILALRFGASGYALLLDDKATLLIHPKISASEFSALTSSSNMSVIEKITENASGSFRYMWKNPGEEEARQKIMFYRTLPLLNWHVAATAYLEEYQAPLANLRTILLLGAVPFLAVMLLVTAAISGSITRPLREIMQAVASGSRGDLSVRIHRKSGDEAGQLAHYFNLFMWRMQDYERDLRNEMDERMTAVRALEKGEKRYRMLFESMQDGFAMFELVPVASDMPGPLTGSGTDFRILEINPAFAQQTALSPARDTGKRLSEVADTLSPYWLRLYRRLASCEMPARFGDYSPELGRFFHVTAYRPEVDVLAVLVADVTEAKTAEEEMRRARNYVRSMIDSMPSVIFSVDRRGMITQWNAAAERLTGKNRDNALGQHFTTQWSLLRENADLVESALQNHESTSRSAIEEHTGDEQHFYEMLVYPLLISDVEGAVVRVDEVTQRIRMQEMLAQSEKMLSVGGLAAGMAHEINNPLGGIIQGVQNVRRRLVDDLPANLRAAEACNLDREALACYLEDRGILGFIESIRESGDRASRIVRNMLEFSRTPQAVRELASVHELIEKALSLASSDYDLKKRRSFNSITIERSYDERVGEAPCSPSEIEQVLLNLFKNAAQALFSEVSTSFKTPRITLRTKLEDDAVRIEVADNGPGMDRTTSQRIFEPFFTTKDVGEGTGLGLSVSYFIIVQNHGGELYVESSPGHGATFVIRLPLTAGKRLHP</sequence>
<feature type="domain" description="HAMP" evidence="17">
    <location>
        <begin position="355"/>
        <end position="407"/>
    </location>
</feature>
<evidence type="ECO:0000256" key="11">
    <source>
        <dbReference type="ARBA" id="ARBA00022989"/>
    </source>
</evidence>
<feature type="transmembrane region" description="Helical" evidence="14">
    <location>
        <begin position="334"/>
        <end position="357"/>
    </location>
</feature>
<evidence type="ECO:0000256" key="10">
    <source>
        <dbReference type="ARBA" id="ARBA00022840"/>
    </source>
</evidence>
<keyword evidence="8" id="KW-0547">Nucleotide-binding</keyword>
<keyword evidence="7 14" id="KW-0812">Transmembrane</keyword>
<keyword evidence="6" id="KW-0808">Transferase</keyword>
<proteinExistence type="predicted"/>
<dbReference type="CDD" id="cd06225">
    <property type="entry name" value="HAMP"/>
    <property type="match status" value="1"/>
</dbReference>
<dbReference type="InterPro" id="IPR003661">
    <property type="entry name" value="HisK_dim/P_dom"/>
</dbReference>
<evidence type="ECO:0000256" key="13">
    <source>
        <dbReference type="ARBA" id="ARBA00023136"/>
    </source>
</evidence>
<dbReference type="Gene3D" id="3.30.565.10">
    <property type="entry name" value="Histidine kinase-like ATPase, C-terminal domain"/>
    <property type="match status" value="1"/>
</dbReference>
<dbReference type="CDD" id="cd00130">
    <property type="entry name" value="PAS"/>
    <property type="match status" value="1"/>
</dbReference>
<keyword evidence="10" id="KW-0067">ATP-binding</keyword>
<dbReference type="CDD" id="cd00082">
    <property type="entry name" value="HisKA"/>
    <property type="match status" value="1"/>
</dbReference>
<dbReference type="SUPFAM" id="SSF158472">
    <property type="entry name" value="HAMP domain-like"/>
    <property type="match status" value="1"/>
</dbReference>
<evidence type="ECO:0000256" key="7">
    <source>
        <dbReference type="ARBA" id="ARBA00022692"/>
    </source>
</evidence>